<proteinExistence type="inferred from homology"/>
<dbReference type="Gene3D" id="1.25.40.10">
    <property type="entry name" value="Tetratricopeptide repeat domain"/>
    <property type="match status" value="5"/>
</dbReference>
<sequence>MDFDVHSSARLLQSCSTPNSISLGKQIHLRFLKKGVLNWAVTVCNRLLQMYIRCGTAKDAVQLFDEMPQRNTFSWNTMIEGHLKLGEHRKALDLFTIMPDKNEFSWNAVITGFVKLGELGVARGLFDEMPRRNGVVWNSIIHGYAQNGCPREAVRLFKVLSSDPVEESRSDRFVMATLVGACTDLELLHSGKQIHARIIIDNLDFDSVLASSLINFYAKNGDLYSASHVFEKMDELNDFCLSALITGYCNVGRMKDARRVFKMKHNACVVLWNSLIGGHVSNNLEEDAFCLLKEMRRNNVREDHSTLATILSACSCLGLLTSGQQIHGSACKIGVVEDLVVVSALIDMYSKCRSPEDACKLYGELNAHDTILHNTMITAYASCGRVEEAKFIFETMPIKSLVSWNSMIVAYSQNGRPFDALSLFFEMNKLNLKMDEFSLASVISSCSNISAAELGEQVFSKAIVCGLALDQIVSASLVDFYCKCGYVNKGRKLFDEMKKFDEVPWNSMLMGYASNGHGSEALGLFHDMRCAAVTPTEITFTGVLSACDHCGLVDEGRYWFNAMRTDYDINPSIEHYSCMIDLLARAGLLEEAINCVKFMPFKVDESMLLSVLRGCVAHGNKSLGENLAEQIIQLDPKNSSAYVQLCSMFATSEDWDMSARLRKVMRDGQIQKNPGYSWAAG</sequence>
<evidence type="ECO:0000256" key="1">
    <source>
        <dbReference type="ARBA" id="ARBA00022737"/>
    </source>
</evidence>
<dbReference type="Pfam" id="PF13041">
    <property type="entry name" value="PPR_2"/>
    <property type="match status" value="2"/>
</dbReference>
<dbReference type="NCBIfam" id="TIGR00756">
    <property type="entry name" value="PPR"/>
    <property type="match status" value="8"/>
</dbReference>
<organism evidence="4 5">
    <name type="scientific">Kalanchoe fedtschenkoi</name>
    <name type="common">Lavender scallops</name>
    <name type="synonym">South American air plant</name>
    <dbReference type="NCBI Taxonomy" id="63787"/>
    <lineage>
        <taxon>Eukaryota</taxon>
        <taxon>Viridiplantae</taxon>
        <taxon>Streptophyta</taxon>
        <taxon>Embryophyta</taxon>
        <taxon>Tracheophyta</taxon>
        <taxon>Spermatophyta</taxon>
        <taxon>Magnoliopsida</taxon>
        <taxon>eudicotyledons</taxon>
        <taxon>Gunneridae</taxon>
        <taxon>Pentapetalae</taxon>
        <taxon>Saxifragales</taxon>
        <taxon>Crassulaceae</taxon>
        <taxon>Kalanchoe</taxon>
    </lineage>
</organism>
<dbReference type="InterPro" id="IPR046960">
    <property type="entry name" value="PPR_At4g14850-like_plant"/>
</dbReference>
<dbReference type="Gramene" id="Kaladp0082s0088.1.v1.1">
    <property type="protein sequence ID" value="Kaladp0082s0088.1.v1.1.CDS.1"/>
    <property type="gene ID" value="Kaladp0082s0088.v1.1"/>
</dbReference>
<dbReference type="FunFam" id="1.25.40.10:FF:000797">
    <property type="entry name" value="Pentatricopeptide repeat-containing protein chloroplastic"/>
    <property type="match status" value="1"/>
</dbReference>
<name>A0A7N0UTH0_KALFE</name>
<protein>
    <recommendedName>
        <fullName evidence="6">Pentatricopeptide repeat-containing protein</fullName>
    </recommendedName>
</protein>
<feature type="repeat" description="PPR" evidence="3">
    <location>
        <begin position="268"/>
        <end position="302"/>
    </location>
</feature>
<feature type="repeat" description="PPR" evidence="3">
    <location>
        <begin position="501"/>
        <end position="535"/>
    </location>
</feature>
<feature type="repeat" description="PPR" evidence="3">
    <location>
        <begin position="102"/>
        <end position="136"/>
    </location>
</feature>
<accession>A0A7N0UTH0</accession>
<feature type="repeat" description="PPR" evidence="3">
    <location>
        <begin position="470"/>
        <end position="500"/>
    </location>
</feature>
<evidence type="ECO:0000256" key="3">
    <source>
        <dbReference type="PROSITE-ProRule" id="PRU00708"/>
    </source>
</evidence>
<dbReference type="OMA" id="IGGCKAQ"/>
<comment type="similarity">
    <text evidence="2">Belongs to the PPR family. PCMP-E subfamily.</text>
</comment>
<evidence type="ECO:0008006" key="6">
    <source>
        <dbReference type="Google" id="ProtNLM"/>
    </source>
</evidence>
<dbReference type="GO" id="GO:0005739">
    <property type="term" value="C:mitochondrion"/>
    <property type="evidence" value="ECO:0007669"/>
    <property type="project" value="UniProtKB-ARBA"/>
</dbReference>
<dbReference type="Pfam" id="PF01535">
    <property type="entry name" value="PPR"/>
    <property type="match status" value="11"/>
</dbReference>
<dbReference type="AlphaFoldDB" id="A0A7N0UTH0"/>
<reference evidence="4" key="1">
    <citation type="submission" date="2021-01" db="UniProtKB">
        <authorList>
            <consortium name="EnsemblPlants"/>
        </authorList>
    </citation>
    <scope>IDENTIFICATION</scope>
</reference>
<dbReference type="FunFam" id="1.25.40.10:FF:000205">
    <property type="entry name" value="Pentatricopeptide repeat-containing protein, mitochondrial"/>
    <property type="match status" value="1"/>
</dbReference>
<dbReference type="Pfam" id="PF20431">
    <property type="entry name" value="E_motif"/>
    <property type="match status" value="1"/>
</dbReference>
<evidence type="ECO:0000313" key="5">
    <source>
        <dbReference type="Proteomes" id="UP000594263"/>
    </source>
</evidence>
<evidence type="ECO:0000313" key="4">
    <source>
        <dbReference type="EnsemblPlants" id="Kaladp0082s0088.1.v1.1.CDS.1"/>
    </source>
</evidence>
<keyword evidence="5" id="KW-1185">Reference proteome</keyword>
<feature type="repeat" description="PPR" evidence="3">
    <location>
        <begin position="400"/>
        <end position="434"/>
    </location>
</feature>
<dbReference type="PROSITE" id="PS51375">
    <property type="entry name" value="PPR"/>
    <property type="match status" value="7"/>
</dbReference>
<dbReference type="EnsemblPlants" id="Kaladp0082s0088.1.v1.1">
    <property type="protein sequence ID" value="Kaladp0082s0088.1.v1.1.CDS.1"/>
    <property type="gene ID" value="Kaladp0082s0088.v1.1"/>
</dbReference>
<feature type="repeat" description="PPR" evidence="3">
    <location>
        <begin position="369"/>
        <end position="399"/>
    </location>
</feature>
<dbReference type="InterPro" id="IPR002885">
    <property type="entry name" value="PPR_rpt"/>
</dbReference>
<dbReference type="Proteomes" id="UP000594263">
    <property type="component" value="Unplaced"/>
</dbReference>
<dbReference type="PANTHER" id="PTHR47926:SF392">
    <property type="entry name" value="PENTATRICOPEPTIDE REPEAT-CONTAINING PROTEIN"/>
    <property type="match status" value="1"/>
</dbReference>
<dbReference type="GO" id="GO:0009451">
    <property type="term" value="P:RNA modification"/>
    <property type="evidence" value="ECO:0007669"/>
    <property type="project" value="InterPro"/>
</dbReference>
<dbReference type="InterPro" id="IPR046848">
    <property type="entry name" value="E_motif"/>
</dbReference>
<dbReference type="GO" id="GO:0003723">
    <property type="term" value="F:RNA binding"/>
    <property type="evidence" value="ECO:0007669"/>
    <property type="project" value="InterPro"/>
</dbReference>
<dbReference type="PANTHER" id="PTHR47926">
    <property type="entry name" value="PENTATRICOPEPTIDE REPEAT-CONTAINING PROTEIN"/>
    <property type="match status" value="1"/>
</dbReference>
<dbReference type="InterPro" id="IPR011990">
    <property type="entry name" value="TPR-like_helical_dom_sf"/>
</dbReference>
<feature type="repeat" description="PPR" evidence="3">
    <location>
        <begin position="71"/>
        <end position="101"/>
    </location>
</feature>
<evidence type="ECO:0000256" key="2">
    <source>
        <dbReference type="ARBA" id="ARBA00061659"/>
    </source>
</evidence>
<keyword evidence="1" id="KW-0677">Repeat</keyword>